<evidence type="ECO:0000313" key="5">
    <source>
        <dbReference type="EMBL" id="BCZ25071.1"/>
    </source>
</evidence>
<gene>
    <name evidence="5" type="ORF">MTY59_49260</name>
</gene>
<dbReference type="PANTHER" id="PTHR13096">
    <property type="entry name" value="MINA53 MYC INDUCED NUCLEAR ANTIGEN"/>
    <property type="match status" value="1"/>
</dbReference>
<evidence type="ECO:0000313" key="6">
    <source>
        <dbReference type="Proteomes" id="UP000826012"/>
    </source>
</evidence>
<evidence type="ECO:0000256" key="1">
    <source>
        <dbReference type="ARBA" id="ARBA00001954"/>
    </source>
</evidence>
<reference evidence="5 6" key="2">
    <citation type="submission" date="2021-07" db="EMBL/GenBank/DDBJ databases">
        <authorList>
            <person name="Matsumoto Y."/>
            <person name="Motooka D."/>
            <person name="Nakamura S."/>
        </authorList>
    </citation>
    <scope>NUCLEOTIDE SEQUENCE [LARGE SCALE GENOMIC DNA]</scope>
    <source>
        <strain evidence="5 6">TY59</strain>
    </source>
</reference>
<comment type="cofactor">
    <cofactor evidence="1">
        <name>Fe(2+)</name>
        <dbReference type="ChEBI" id="CHEBI:29033"/>
    </cofactor>
</comment>
<organism evidence="5 6">
    <name type="scientific">Mycobacterium senriense</name>
    <dbReference type="NCBI Taxonomy" id="2775496"/>
    <lineage>
        <taxon>Bacteria</taxon>
        <taxon>Bacillati</taxon>
        <taxon>Actinomycetota</taxon>
        <taxon>Actinomycetes</taxon>
        <taxon>Mycobacteriales</taxon>
        <taxon>Mycobacteriaceae</taxon>
        <taxon>Mycobacterium</taxon>
        <taxon>Mycobacterium avium complex (MAC)</taxon>
    </lineage>
</organism>
<evidence type="ECO:0000256" key="3">
    <source>
        <dbReference type="ARBA" id="ARBA00023004"/>
    </source>
</evidence>
<dbReference type="Gene3D" id="2.60.120.650">
    <property type="entry name" value="Cupin"/>
    <property type="match status" value="1"/>
</dbReference>
<name>A0ABN6IP62_9MYCO</name>
<dbReference type="Proteomes" id="UP000826012">
    <property type="component" value="Chromosome"/>
</dbReference>
<dbReference type="Pfam" id="PF08007">
    <property type="entry name" value="JmjC_2"/>
    <property type="match status" value="1"/>
</dbReference>
<evidence type="ECO:0000256" key="2">
    <source>
        <dbReference type="ARBA" id="ARBA00022723"/>
    </source>
</evidence>
<keyword evidence="6" id="KW-1185">Reference proteome</keyword>
<accession>A0ABN6IP62</accession>
<dbReference type="InterPro" id="IPR003347">
    <property type="entry name" value="JmjC_dom"/>
</dbReference>
<proteinExistence type="predicted"/>
<keyword evidence="3" id="KW-0408">Iron</keyword>
<reference evidence="5 6" key="1">
    <citation type="submission" date="2021-07" db="EMBL/GenBank/DDBJ databases">
        <title>Complete genome sequence of nontuberculous Mycobacterium sp. TY59.</title>
        <authorList>
            <person name="Fukushima K."/>
        </authorList>
    </citation>
    <scope>NUCLEOTIDE SEQUENCE [LARGE SCALE GENOMIC DNA]</scope>
    <source>
        <strain evidence="5 6">TY59</strain>
    </source>
</reference>
<keyword evidence="2" id="KW-0479">Metal-binding</keyword>
<dbReference type="InterPro" id="IPR039994">
    <property type="entry name" value="NO66-like"/>
</dbReference>
<dbReference type="PANTHER" id="PTHR13096:SF8">
    <property type="entry name" value="RIBOSOMAL OXYGENASE 1"/>
    <property type="match status" value="1"/>
</dbReference>
<dbReference type="SUPFAM" id="SSF51197">
    <property type="entry name" value="Clavaminate synthase-like"/>
    <property type="match status" value="1"/>
</dbReference>
<evidence type="ECO:0000259" key="4">
    <source>
        <dbReference type="PROSITE" id="PS51184"/>
    </source>
</evidence>
<sequence>MRVPVYCGAYRSPRCLRGITVESSLAWLLQPLAVDTFLDEIWASRHHHIQRCRPGYFDRLLPGPSAADELLEHVQPEPSAVRLVKGGEDKDPAAYRRADGGLDPARARDGLAEGYTIVINGVERYLRTIASLSHSIEVELNFPTRVNAYVTPPKSTGFAPHYDPHDVLVLQIQGSKTWHVSDAAAVPPHEIQRRRGVGTDGLTSPTDVCLQPGDVLYLPRGQVHSAETRSEPSVHLTIGLHAPTVLTLLTHELYALSLRDPRVHARLSPRHQNDATSRAGLGELVRDTLRALEDPELLTESLDALADVLVRRGRCPPVGRVSDTVGIDGHTLVAKYEPLYARVAHVDDRVVLQFAQLSVGAGTDHEAAMLFLAGSTEPFRVGDLPGLTPAQQTGLAQTLILNGFLTRLSEG</sequence>
<dbReference type="EMBL" id="AP024828">
    <property type="protein sequence ID" value="BCZ25071.1"/>
    <property type="molecule type" value="Genomic_DNA"/>
</dbReference>
<dbReference type="PROSITE" id="PS51184">
    <property type="entry name" value="JMJC"/>
    <property type="match status" value="1"/>
</dbReference>
<feature type="domain" description="JmjC" evidence="4">
    <location>
        <begin position="118"/>
        <end position="257"/>
    </location>
</feature>
<protein>
    <recommendedName>
        <fullName evidence="4">JmjC domain-containing protein</fullName>
    </recommendedName>
</protein>